<evidence type="ECO:0000313" key="2">
    <source>
        <dbReference type="Proteomes" id="UP000694546"/>
    </source>
</evidence>
<dbReference type="SUPFAM" id="SSF101447">
    <property type="entry name" value="Formin homology 2 domain (FH2 domain)"/>
    <property type="match status" value="1"/>
</dbReference>
<accession>A0A8C5FI96</accession>
<dbReference type="AlphaFoldDB" id="A0A8C5FI96"/>
<proteinExistence type="predicted"/>
<reference evidence="1" key="2">
    <citation type="submission" date="2025-09" db="UniProtKB">
        <authorList>
            <consortium name="Ensembl"/>
        </authorList>
    </citation>
    <scope>IDENTIFICATION</scope>
</reference>
<dbReference type="Gene3D" id="1.20.58.2220">
    <property type="entry name" value="Formin, FH2 domain"/>
    <property type="match status" value="1"/>
</dbReference>
<keyword evidence="2" id="KW-1185">Reference proteome</keyword>
<name>A0A8C5FI96_GADMO</name>
<sequence>MRSCVRVRFCLCASVWLRLCVDVCVCVCACLRLFVCLCVRCVRLRAGVFVCAVACVRACVCVCSCVFHQDAGRESCVYPLPEPQDLFQASQMKFEDFQRDLRKLRKDLNAQTEKVCKSSSEENLQPFKDEMEQFLIQGQLNLIITDFYFVELVVFFSVKPKSGEKDVSPNTLFSVWHEFTSDFKEQWKKENKTILKERHVQP</sequence>
<evidence type="ECO:0000313" key="1">
    <source>
        <dbReference type="Ensembl" id="ENSGMOP00000038563.1"/>
    </source>
</evidence>
<protein>
    <submittedName>
        <fullName evidence="1">Formin 2</fullName>
    </submittedName>
</protein>
<dbReference type="Proteomes" id="UP000694546">
    <property type="component" value="Chromosome 15"/>
</dbReference>
<dbReference type="GeneTree" id="ENSGT00940000161899"/>
<dbReference type="Ensembl" id="ENSGMOT00000066631.1">
    <property type="protein sequence ID" value="ENSGMOP00000038563.1"/>
    <property type="gene ID" value="ENSGMOG00000025103.1"/>
</dbReference>
<gene>
    <name evidence="1" type="primary">FMN2</name>
</gene>
<dbReference type="InterPro" id="IPR042201">
    <property type="entry name" value="FH2_Formin_sf"/>
</dbReference>
<organism evidence="1 2">
    <name type="scientific">Gadus morhua</name>
    <name type="common">Atlantic cod</name>
    <dbReference type="NCBI Taxonomy" id="8049"/>
    <lineage>
        <taxon>Eukaryota</taxon>
        <taxon>Metazoa</taxon>
        <taxon>Chordata</taxon>
        <taxon>Craniata</taxon>
        <taxon>Vertebrata</taxon>
        <taxon>Euteleostomi</taxon>
        <taxon>Actinopterygii</taxon>
        <taxon>Neopterygii</taxon>
        <taxon>Teleostei</taxon>
        <taxon>Neoteleostei</taxon>
        <taxon>Acanthomorphata</taxon>
        <taxon>Zeiogadaria</taxon>
        <taxon>Gadariae</taxon>
        <taxon>Gadiformes</taxon>
        <taxon>Gadoidei</taxon>
        <taxon>Gadidae</taxon>
        <taxon>Gadus</taxon>
    </lineage>
</organism>
<reference evidence="1" key="1">
    <citation type="submission" date="2025-08" db="UniProtKB">
        <authorList>
            <consortium name="Ensembl"/>
        </authorList>
    </citation>
    <scope>IDENTIFICATION</scope>
</reference>